<dbReference type="Pfam" id="PF02915">
    <property type="entry name" value="Rubrerythrin"/>
    <property type="match status" value="1"/>
</dbReference>
<dbReference type="GO" id="GO:0016491">
    <property type="term" value="F:oxidoreductase activity"/>
    <property type="evidence" value="ECO:0007669"/>
    <property type="project" value="InterPro"/>
</dbReference>
<dbReference type="SMART" id="SM00450">
    <property type="entry name" value="RHOD"/>
    <property type="match status" value="1"/>
</dbReference>
<dbReference type="RefSeq" id="WP_158948051.1">
    <property type="nucleotide sequence ID" value="NZ_CP046400.1"/>
</dbReference>
<evidence type="ECO:0000259" key="1">
    <source>
        <dbReference type="PROSITE" id="PS50206"/>
    </source>
</evidence>
<dbReference type="PROSITE" id="PS00380">
    <property type="entry name" value="RHODANESE_1"/>
    <property type="match status" value="1"/>
</dbReference>
<proteinExistence type="predicted"/>
<dbReference type="SUPFAM" id="SSF47240">
    <property type="entry name" value="Ferritin-like"/>
    <property type="match status" value="1"/>
</dbReference>
<dbReference type="CDD" id="cd00158">
    <property type="entry name" value="RHOD"/>
    <property type="match status" value="1"/>
</dbReference>
<feature type="domain" description="Rhodanese" evidence="1">
    <location>
        <begin position="21"/>
        <end position="105"/>
    </location>
</feature>
<dbReference type="InterPro" id="IPR009078">
    <property type="entry name" value="Ferritin-like_SF"/>
</dbReference>
<evidence type="ECO:0000313" key="2">
    <source>
        <dbReference type="EMBL" id="QGY40598.1"/>
    </source>
</evidence>
<dbReference type="SUPFAM" id="SSF52821">
    <property type="entry name" value="Rhodanese/Cell cycle control phosphatase"/>
    <property type="match status" value="1"/>
</dbReference>
<dbReference type="InterPro" id="IPR012347">
    <property type="entry name" value="Ferritin-like"/>
</dbReference>
<evidence type="ECO:0000313" key="3">
    <source>
        <dbReference type="Proteomes" id="UP000428328"/>
    </source>
</evidence>
<dbReference type="PANTHER" id="PTHR43031:SF1">
    <property type="entry name" value="PYRIDINE NUCLEOTIDE-DISULPHIDE OXIDOREDUCTASE"/>
    <property type="match status" value="1"/>
</dbReference>
<dbReference type="KEGG" id="psel:GM415_10845"/>
<dbReference type="Proteomes" id="UP000428328">
    <property type="component" value="Chromosome"/>
</dbReference>
<dbReference type="AlphaFoldDB" id="A0A6I6JHW7"/>
<dbReference type="InterPro" id="IPR036873">
    <property type="entry name" value="Rhodanese-like_dom_sf"/>
</dbReference>
<dbReference type="InterPro" id="IPR001307">
    <property type="entry name" value="Thiosulphate_STrfase_CS"/>
</dbReference>
<dbReference type="PANTHER" id="PTHR43031">
    <property type="entry name" value="FAD-DEPENDENT OXIDOREDUCTASE"/>
    <property type="match status" value="1"/>
</dbReference>
<dbReference type="PROSITE" id="PS50206">
    <property type="entry name" value="RHODANESE_3"/>
    <property type="match status" value="1"/>
</dbReference>
<sequence>MTQPVQMMESGEAREYMNRHKPEEYFLLDVRQDWEYEEFHIPGARLIPLAELPDRLDEVDRSKPVLVYCLSGGRSSAAAGLLNGQGFDPVYNLVGGAMAWQGHTAFGPIELGMAVITGDEAPVEVIIKAYAMESSLQEFYLHRADVAETLERIELFQKLAGFEDRHKDVLYNHYTRIVGDKVPRGMVEDVALGKAGNEVEGGVDLEAFLEEYAPAFEGDKGVLEMAAMIEAQALDYYLRCAARAENPETRDILQQLAREEKAHLRLVGKYFDDMGAVSD</sequence>
<dbReference type="CDD" id="cd01045">
    <property type="entry name" value="Ferritin_like_AB"/>
    <property type="match status" value="1"/>
</dbReference>
<dbReference type="GO" id="GO:0004792">
    <property type="term" value="F:thiosulfate-cyanide sulfurtransferase activity"/>
    <property type="evidence" value="ECO:0007669"/>
    <property type="project" value="InterPro"/>
</dbReference>
<dbReference type="Gene3D" id="3.40.250.10">
    <property type="entry name" value="Rhodanese-like domain"/>
    <property type="match status" value="1"/>
</dbReference>
<gene>
    <name evidence="2" type="ORF">GM415_10845</name>
</gene>
<name>A0A6I6JHW7_9BACT</name>
<accession>A0A6I6JHW7</accession>
<organism evidence="2 3">
    <name type="scientific">Pseudodesulfovibrio cashew</name>
    <dbReference type="NCBI Taxonomy" id="2678688"/>
    <lineage>
        <taxon>Bacteria</taxon>
        <taxon>Pseudomonadati</taxon>
        <taxon>Thermodesulfobacteriota</taxon>
        <taxon>Desulfovibrionia</taxon>
        <taxon>Desulfovibrionales</taxon>
        <taxon>Desulfovibrionaceae</taxon>
    </lineage>
</organism>
<dbReference type="InterPro" id="IPR001763">
    <property type="entry name" value="Rhodanese-like_dom"/>
</dbReference>
<reference evidence="2 3" key="1">
    <citation type="submission" date="2019-11" db="EMBL/GenBank/DDBJ databases">
        <authorList>
            <person name="Zheng R.K."/>
            <person name="Sun C.M."/>
        </authorList>
    </citation>
    <scope>NUCLEOTIDE SEQUENCE [LARGE SCALE GENOMIC DNA]</scope>
    <source>
        <strain evidence="2 3">SRB007</strain>
    </source>
</reference>
<dbReference type="Gene3D" id="1.20.1260.10">
    <property type="match status" value="1"/>
</dbReference>
<dbReference type="InterPro" id="IPR050229">
    <property type="entry name" value="GlpE_sulfurtransferase"/>
</dbReference>
<dbReference type="InterPro" id="IPR003251">
    <property type="entry name" value="Rr_diiron-bd_dom"/>
</dbReference>
<protein>
    <submittedName>
        <fullName evidence="2">Sulfurtransferase</fullName>
    </submittedName>
</protein>
<dbReference type="EMBL" id="CP046400">
    <property type="protein sequence ID" value="QGY40598.1"/>
    <property type="molecule type" value="Genomic_DNA"/>
</dbReference>
<keyword evidence="3" id="KW-1185">Reference proteome</keyword>
<dbReference type="GO" id="GO:0046872">
    <property type="term" value="F:metal ion binding"/>
    <property type="evidence" value="ECO:0007669"/>
    <property type="project" value="InterPro"/>
</dbReference>
<keyword evidence="2" id="KW-0808">Transferase</keyword>
<dbReference type="Pfam" id="PF00581">
    <property type="entry name" value="Rhodanese"/>
    <property type="match status" value="1"/>
</dbReference>